<evidence type="ECO:0000259" key="2">
    <source>
        <dbReference type="PROSITE" id="PS51309"/>
    </source>
</evidence>
<evidence type="ECO:0000256" key="1">
    <source>
        <dbReference type="SAM" id="MobiDB-lite"/>
    </source>
</evidence>
<dbReference type="GO" id="GO:0005737">
    <property type="term" value="C:cytoplasm"/>
    <property type="evidence" value="ECO:0007669"/>
    <property type="project" value="TreeGrafter"/>
</dbReference>
<name>A0A8S3ENZ3_9BILA</name>
<feature type="non-terminal residue" evidence="3">
    <location>
        <position position="68"/>
    </location>
</feature>
<evidence type="ECO:0000313" key="4">
    <source>
        <dbReference type="Proteomes" id="UP000676336"/>
    </source>
</evidence>
<proteinExistence type="predicted"/>
<reference evidence="3" key="1">
    <citation type="submission" date="2021-02" db="EMBL/GenBank/DDBJ databases">
        <authorList>
            <person name="Nowell W R."/>
        </authorList>
    </citation>
    <scope>NUCLEOTIDE SEQUENCE</scope>
</reference>
<dbReference type="GO" id="GO:0005634">
    <property type="term" value="C:nucleus"/>
    <property type="evidence" value="ECO:0007669"/>
    <property type="project" value="TreeGrafter"/>
</dbReference>
<accession>A0A8S3ENZ3</accession>
<dbReference type="InterPro" id="IPR036053">
    <property type="entry name" value="PABP-dom"/>
</dbReference>
<dbReference type="PANTHER" id="PTHR46276">
    <property type="entry name" value="E3 UBIQUITIN-PROTEIN LIGASE UBR5"/>
    <property type="match status" value="1"/>
</dbReference>
<dbReference type="Pfam" id="PF00658">
    <property type="entry name" value="MLLE"/>
    <property type="match status" value="1"/>
</dbReference>
<feature type="region of interest" description="Disordered" evidence="1">
    <location>
        <begin position="1"/>
        <end position="22"/>
    </location>
</feature>
<dbReference type="PANTHER" id="PTHR46276:SF1">
    <property type="entry name" value="E3 UBIQUITIN-PROTEIN LIGASE UBR5"/>
    <property type="match status" value="1"/>
</dbReference>
<dbReference type="SMART" id="SM00517">
    <property type="entry name" value="PolyA"/>
    <property type="match status" value="1"/>
</dbReference>
<dbReference type="Proteomes" id="UP000676336">
    <property type="component" value="Unassembled WGS sequence"/>
</dbReference>
<dbReference type="GO" id="GO:0003723">
    <property type="term" value="F:RNA binding"/>
    <property type="evidence" value="ECO:0007669"/>
    <property type="project" value="InterPro"/>
</dbReference>
<dbReference type="SUPFAM" id="SSF63570">
    <property type="entry name" value="PABC (PABP) domain"/>
    <property type="match status" value="1"/>
</dbReference>
<organism evidence="3 4">
    <name type="scientific">Rotaria magnacalcarata</name>
    <dbReference type="NCBI Taxonomy" id="392030"/>
    <lineage>
        <taxon>Eukaryota</taxon>
        <taxon>Metazoa</taxon>
        <taxon>Spiralia</taxon>
        <taxon>Gnathifera</taxon>
        <taxon>Rotifera</taxon>
        <taxon>Eurotatoria</taxon>
        <taxon>Bdelloidea</taxon>
        <taxon>Philodinida</taxon>
        <taxon>Philodinidae</taxon>
        <taxon>Rotaria</taxon>
    </lineage>
</organism>
<sequence>SIVVAGQEPLTPAGLANATPQEQKQMLGERLFPLIQQMHPDLAGKITGMLLEIDNTELLHMLESRESL</sequence>
<dbReference type="EMBL" id="CAJOBI010234957">
    <property type="protein sequence ID" value="CAF5072867.1"/>
    <property type="molecule type" value="Genomic_DNA"/>
</dbReference>
<dbReference type="Gene3D" id="1.10.1900.10">
    <property type="entry name" value="c-terminal domain of poly(a) binding protein"/>
    <property type="match status" value="1"/>
</dbReference>
<gene>
    <name evidence="3" type="ORF">SMN809_LOCUS60374</name>
</gene>
<comment type="caution">
    <text evidence="3">The sequence shown here is derived from an EMBL/GenBank/DDBJ whole genome shotgun (WGS) entry which is preliminary data.</text>
</comment>
<dbReference type="PROSITE" id="PS51309">
    <property type="entry name" value="PABC"/>
    <property type="match status" value="1"/>
</dbReference>
<protein>
    <recommendedName>
        <fullName evidence="2">PABC domain-containing protein</fullName>
    </recommendedName>
</protein>
<dbReference type="GO" id="GO:0090263">
    <property type="term" value="P:positive regulation of canonical Wnt signaling pathway"/>
    <property type="evidence" value="ECO:0007669"/>
    <property type="project" value="TreeGrafter"/>
</dbReference>
<dbReference type="GO" id="GO:0000209">
    <property type="term" value="P:protein polyubiquitination"/>
    <property type="evidence" value="ECO:0007669"/>
    <property type="project" value="TreeGrafter"/>
</dbReference>
<evidence type="ECO:0000313" key="3">
    <source>
        <dbReference type="EMBL" id="CAF5072867.1"/>
    </source>
</evidence>
<dbReference type="AlphaFoldDB" id="A0A8S3ENZ3"/>
<dbReference type="InterPro" id="IPR002004">
    <property type="entry name" value="PABP_HYD_C"/>
</dbReference>
<dbReference type="GO" id="GO:0034450">
    <property type="term" value="F:ubiquitin-ubiquitin ligase activity"/>
    <property type="evidence" value="ECO:0007669"/>
    <property type="project" value="TreeGrafter"/>
</dbReference>
<feature type="domain" description="PABC" evidence="2">
    <location>
        <begin position="7"/>
        <end position="68"/>
    </location>
</feature>
<feature type="non-terminal residue" evidence="3">
    <location>
        <position position="1"/>
    </location>
</feature>